<feature type="transmembrane region" description="Helical" evidence="7">
    <location>
        <begin position="151"/>
        <end position="172"/>
    </location>
</feature>
<evidence type="ECO:0000256" key="2">
    <source>
        <dbReference type="ARBA" id="ARBA00022448"/>
    </source>
</evidence>
<proteinExistence type="predicted"/>
<dbReference type="InterPro" id="IPR050171">
    <property type="entry name" value="MFS_Transporters"/>
</dbReference>
<evidence type="ECO:0000256" key="1">
    <source>
        <dbReference type="ARBA" id="ARBA00004651"/>
    </source>
</evidence>
<comment type="subcellular location">
    <subcellularLocation>
        <location evidence="1">Cell membrane</location>
        <topology evidence="1">Multi-pass membrane protein</topology>
    </subcellularLocation>
</comment>
<dbReference type="Pfam" id="PF07690">
    <property type="entry name" value="MFS_1"/>
    <property type="match status" value="1"/>
</dbReference>
<organism evidence="9 10">
    <name type="scientific">Candidatus Auribacter fodinae</name>
    <dbReference type="NCBI Taxonomy" id="2093366"/>
    <lineage>
        <taxon>Bacteria</taxon>
        <taxon>Pseudomonadati</taxon>
        <taxon>Candidatus Auribacterota</taxon>
        <taxon>Candidatus Auribacteria</taxon>
        <taxon>Candidatus Auribacterales</taxon>
        <taxon>Candidatus Auribacteraceae</taxon>
        <taxon>Candidatus Auribacter</taxon>
    </lineage>
</organism>
<reference evidence="9 10" key="1">
    <citation type="journal article" date="2017" name="ISME J.">
        <title>Energy and carbon metabolisms in a deep terrestrial subsurface fluid microbial community.</title>
        <authorList>
            <person name="Momper L."/>
            <person name="Jungbluth S.P."/>
            <person name="Lee M.D."/>
            <person name="Amend J.P."/>
        </authorList>
    </citation>
    <scope>NUCLEOTIDE SEQUENCE [LARGE SCALE GENOMIC DNA]</scope>
    <source>
        <strain evidence="9">SURF_26</strain>
    </source>
</reference>
<dbReference type="InterPro" id="IPR011701">
    <property type="entry name" value="MFS"/>
</dbReference>
<dbReference type="SUPFAM" id="SSF103473">
    <property type="entry name" value="MFS general substrate transporter"/>
    <property type="match status" value="1"/>
</dbReference>
<feature type="transmembrane region" description="Helical" evidence="7">
    <location>
        <begin position="392"/>
        <end position="411"/>
    </location>
</feature>
<dbReference type="EMBL" id="QZJZ01000014">
    <property type="protein sequence ID" value="RJP61296.1"/>
    <property type="molecule type" value="Genomic_DNA"/>
</dbReference>
<keyword evidence="2" id="KW-0813">Transport</keyword>
<protein>
    <submittedName>
        <fullName evidence="9">MFS transporter</fullName>
    </submittedName>
</protein>
<dbReference type="CDD" id="cd17329">
    <property type="entry name" value="MFS_MdtH_MDR_like"/>
    <property type="match status" value="1"/>
</dbReference>
<comment type="caution">
    <text evidence="9">The sequence shown here is derived from an EMBL/GenBank/DDBJ whole genome shotgun (WGS) entry which is preliminary data.</text>
</comment>
<dbReference type="PANTHER" id="PTHR23517">
    <property type="entry name" value="RESISTANCE PROTEIN MDTM, PUTATIVE-RELATED-RELATED"/>
    <property type="match status" value="1"/>
</dbReference>
<feature type="transmembrane region" description="Helical" evidence="7">
    <location>
        <begin position="25"/>
        <end position="51"/>
    </location>
</feature>
<feature type="transmembrane region" description="Helical" evidence="7">
    <location>
        <begin position="231"/>
        <end position="251"/>
    </location>
</feature>
<feature type="domain" description="Major facilitator superfamily (MFS) profile" evidence="8">
    <location>
        <begin position="25"/>
        <end position="416"/>
    </location>
</feature>
<gene>
    <name evidence="9" type="ORF">C4541_02005</name>
</gene>
<evidence type="ECO:0000313" key="9">
    <source>
        <dbReference type="EMBL" id="RJP61296.1"/>
    </source>
</evidence>
<dbReference type="PANTHER" id="PTHR23517:SF2">
    <property type="entry name" value="MULTIDRUG RESISTANCE PROTEIN MDTH"/>
    <property type="match status" value="1"/>
</dbReference>
<dbReference type="GO" id="GO:0005886">
    <property type="term" value="C:plasma membrane"/>
    <property type="evidence" value="ECO:0007669"/>
    <property type="project" value="UniProtKB-SubCell"/>
</dbReference>
<evidence type="ECO:0000256" key="4">
    <source>
        <dbReference type="ARBA" id="ARBA00022692"/>
    </source>
</evidence>
<dbReference type="Proteomes" id="UP000266426">
    <property type="component" value="Unassembled WGS sequence"/>
</dbReference>
<keyword evidence="3" id="KW-1003">Cell membrane</keyword>
<keyword evidence="5 7" id="KW-1133">Transmembrane helix</keyword>
<dbReference type="Gene3D" id="1.20.1250.20">
    <property type="entry name" value="MFS general substrate transporter like domains"/>
    <property type="match status" value="1"/>
</dbReference>
<evidence type="ECO:0000256" key="7">
    <source>
        <dbReference type="SAM" id="Phobius"/>
    </source>
</evidence>
<accession>A0A3A4R943</accession>
<feature type="transmembrane region" description="Helical" evidence="7">
    <location>
        <begin position="301"/>
        <end position="321"/>
    </location>
</feature>
<evidence type="ECO:0000256" key="6">
    <source>
        <dbReference type="ARBA" id="ARBA00023136"/>
    </source>
</evidence>
<feature type="transmembrane region" description="Helical" evidence="7">
    <location>
        <begin position="361"/>
        <end position="380"/>
    </location>
</feature>
<dbReference type="PROSITE" id="PS50850">
    <property type="entry name" value="MFS"/>
    <property type="match status" value="1"/>
</dbReference>
<feature type="transmembrane region" description="Helical" evidence="7">
    <location>
        <begin position="92"/>
        <end position="110"/>
    </location>
</feature>
<evidence type="ECO:0000256" key="3">
    <source>
        <dbReference type="ARBA" id="ARBA00022475"/>
    </source>
</evidence>
<feature type="transmembrane region" description="Helical" evidence="7">
    <location>
        <begin position="63"/>
        <end position="83"/>
    </location>
</feature>
<name>A0A3A4R943_9BACT</name>
<keyword evidence="6 7" id="KW-0472">Membrane</keyword>
<dbReference type="GO" id="GO:0022857">
    <property type="term" value="F:transmembrane transporter activity"/>
    <property type="evidence" value="ECO:0007669"/>
    <property type="project" value="InterPro"/>
</dbReference>
<dbReference type="InterPro" id="IPR020846">
    <property type="entry name" value="MFS_dom"/>
</dbReference>
<feature type="transmembrane region" description="Helical" evidence="7">
    <location>
        <begin position="271"/>
        <end position="289"/>
    </location>
</feature>
<evidence type="ECO:0000256" key="5">
    <source>
        <dbReference type="ARBA" id="ARBA00022989"/>
    </source>
</evidence>
<keyword evidence="4 7" id="KW-0812">Transmembrane</keyword>
<feature type="transmembrane region" description="Helical" evidence="7">
    <location>
        <begin position="178"/>
        <end position="200"/>
    </location>
</feature>
<sequence>MICVPNERLRMLKRFRTVYQDYPRLFWIVVGVSFIDRVGGTMLFPFFALYITQKFGVGMTEAGLLLGTMSAFGFGGGMIGGALTDRFGRKQLILFGLVFSALSSLAFGLVTTIQMMWPLVVVVGLLGEIAGPAHNAMIADILPEEKRQEGFGILRVVANVAWLIGPIIGGIVAKNLDYFYLFVTDAVISCIVAALFFRLLPETKPKVKMEAGAPHPEPESMGKTIIGYFKVFRDLGFIAFIVANILMLTVYQQMYGTLSVFLRDEHGLDPQNYGILMTASAITVVLFQFGVSRWLRDKPPFLMMSLGTLFFLIGFSMFGYVSVYLLFALALVVITIGEMIVFPVSSGLAANFAPEDMRGRYMAVFGLSWAIPQMFGLAAAGYVLDNFSNPSLLWFICGGLSAVSAMSYYALHLRLHKQERFARKPAAEPAAD</sequence>
<dbReference type="AlphaFoldDB" id="A0A3A4R943"/>
<dbReference type="InterPro" id="IPR036259">
    <property type="entry name" value="MFS_trans_sf"/>
</dbReference>
<evidence type="ECO:0000259" key="8">
    <source>
        <dbReference type="PROSITE" id="PS50850"/>
    </source>
</evidence>
<feature type="transmembrane region" description="Helical" evidence="7">
    <location>
        <begin position="116"/>
        <end position="139"/>
    </location>
</feature>
<evidence type="ECO:0000313" key="10">
    <source>
        <dbReference type="Proteomes" id="UP000266426"/>
    </source>
</evidence>
<feature type="transmembrane region" description="Helical" evidence="7">
    <location>
        <begin position="327"/>
        <end position="349"/>
    </location>
</feature>